<evidence type="ECO:0000313" key="2">
    <source>
        <dbReference type="EMBL" id="KAH0906481.1"/>
    </source>
</evidence>
<proteinExistence type="predicted"/>
<keyword evidence="3" id="KW-1185">Reference proteome</keyword>
<sequence length="65" mass="7300">MELDLAGGEAVLKPHTHRQKHTRSSTRTARSESLKPTAEANLSLNKKAKTTIDDREKRKTEMEAV</sequence>
<evidence type="ECO:0000256" key="1">
    <source>
        <dbReference type="SAM" id="MobiDB-lite"/>
    </source>
</evidence>
<feature type="region of interest" description="Disordered" evidence="1">
    <location>
        <begin position="1"/>
        <end position="65"/>
    </location>
</feature>
<protein>
    <submittedName>
        <fullName evidence="2">Uncharacterized protein</fullName>
    </submittedName>
</protein>
<feature type="compositionally biased region" description="Basic residues" evidence="1">
    <location>
        <begin position="14"/>
        <end position="24"/>
    </location>
</feature>
<accession>A0ABQ8BNR1</accession>
<reference evidence="2 3" key="1">
    <citation type="submission" date="2021-05" db="EMBL/GenBank/DDBJ databases">
        <title>Genome Assembly of Synthetic Allotetraploid Brassica napus Reveals Homoeologous Exchanges between Subgenomes.</title>
        <authorList>
            <person name="Davis J.T."/>
        </authorList>
    </citation>
    <scope>NUCLEOTIDE SEQUENCE [LARGE SCALE GENOMIC DNA]</scope>
    <source>
        <strain evidence="3">cv. Da-Ae</strain>
        <tissue evidence="2">Seedling</tissue>
    </source>
</reference>
<organism evidence="2 3">
    <name type="scientific">Brassica napus</name>
    <name type="common">Rape</name>
    <dbReference type="NCBI Taxonomy" id="3708"/>
    <lineage>
        <taxon>Eukaryota</taxon>
        <taxon>Viridiplantae</taxon>
        <taxon>Streptophyta</taxon>
        <taxon>Embryophyta</taxon>
        <taxon>Tracheophyta</taxon>
        <taxon>Spermatophyta</taxon>
        <taxon>Magnoliopsida</taxon>
        <taxon>eudicotyledons</taxon>
        <taxon>Gunneridae</taxon>
        <taxon>Pentapetalae</taxon>
        <taxon>rosids</taxon>
        <taxon>malvids</taxon>
        <taxon>Brassicales</taxon>
        <taxon>Brassicaceae</taxon>
        <taxon>Brassiceae</taxon>
        <taxon>Brassica</taxon>
    </lineage>
</organism>
<evidence type="ECO:0000313" key="3">
    <source>
        <dbReference type="Proteomes" id="UP000824890"/>
    </source>
</evidence>
<name>A0ABQ8BNR1_BRANA</name>
<dbReference type="EMBL" id="JAGKQM010000010">
    <property type="protein sequence ID" value="KAH0906481.1"/>
    <property type="molecule type" value="Genomic_DNA"/>
</dbReference>
<dbReference type="Proteomes" id="UP000824890">
    <property type="component" value="Unassembled WGS sequence"/>
</dbReference>
<feature type="compositionally biased region" description="Basic and acidic residues" evidence="1">
    <location>
        <begin position="50"/>
        <end position="65"/>
    </location>
</feature>
<gene>
    <name evidence="2" type="ORF">HID58_038308</name>
</gene>
<comment type="caution">
    <text evidence="2">The sequence shown here is derived from an EMBL/GenBank/DDBJ whole genome shotgun (WGS) entry which is preliminary data.</text>
</comment>